<feature type="compositionally biased region" description="Low complexity" evidence="2">
    <location>
        <begin position="429"/>
        <end position="451"/>
    </location>
</feature>
<feature type="compositionally biased region" description="Low complexity" evidence="2">
    <location>
        <begin position="1518"/>
        <end position="1538"/>
    </location>
</feature>
<feature type="compositionally biased region" description="Polar residues" evidence="2">
    <location>
        <begin position="856"/>
        <end position="871"/>
    </location>
</feature>
<feature type="chain" id="PRO_5043382613" description="EGF-like domain-containing protein" evidence="3">
    <location>
        <begin position="21"/>
        <end position="1825"/>
    </location>
</feature>
<feature type="region of interest" description="Disordered" evidence="2">
    <location>
        <begin position="1495"/>
        <end position="1620"/>
    </location>
</feature>
<feature type="compositionally biased region" description="Acidic residues" evidence="2">
    <location>
        <begin position="753"/>
        <end position="772"/>
    </location>
</feature>
<dbReference type="SMART" id="SM00181">
    <property type="entry name" value="EGF"/>
    <property type="match status" value="2"/>
</dbReference>
<organism evidence="5 6">
    <name type="scientific">Meganyctiphanes norvegica</name>
    <name type="common">Northern krill</name>
    <name type="synonym">Thysanopoda norvegica</name>
    <dbReference type="NCBI Taxonomy" id="48144"/>
    <lineage>
        <taxon>Eukaryota</taxon>
        <taxon>Metazoa</taxon>
        <taxon>Ecdysozoa</taxon>
        <taxon>Arthropoda</taxon>
        <taxon>Crustacea</taxon>
        <taxon>Multicrustacea</taxon>
        <taxon>Malacostraca</taxon>
        <taxon>Eumalacostraca</taxon>
        <taxon>Eucarida</taxon>
        <taxon>Euphausiacea</taxon>
        <taxon>Euphausiidae</taxon>
        <taxon>Meganyctiphanes</taxon>
    </lineage>
</organism>
<feature type="compositionally biased region" description="Polar residues" evidence="2">
    <location>
        <begin position="372"/>
        <end position="419"/>
    </location>
</feature>
<feature type="disulfide bond" evidence="1">
    <location>
        <begin position="1761"/>
        <end position="1770"/>
    </location>
</feature>
<dbReference type="PROSITE" id="PS50026">
    <property type="entry name" value="EGF_3"/>
    <property type="match status" value="2"/>
</dbReference>
<accession>A0AAV2R3S9</accession>
<feature type="compositionally biased region" description="Low complexity" evidence="2">
    <location>
        <begin position="564"/>
        <end position="581"/>
    </location>
</feature>
<evidence type="ECO:0000256" key="3">
    <source>
        <dbReference type="SAM" id="SignalP"/>
    </source>
</evidence>
<evidence type="ECO:0000313" key="5">
    <source>
        <dbReference type="EMBL" id="CAL4108410.1"/>
    </source>
</evidence>
<reference evidence="5 6" key="1">
    <citation type="submission" date="2024-05" db="EMBL/GenBank/DDBJ databases">
        <authorList>
            <person name="Wallberg A."/>
        </authorList>
    </citation>
    <scope>NUCLEOTIDE SEQUENCE [LARGE SCALE GENOMIC DNA]</scope>
</reference>
<feature type="compositionally biased region" description="Polar residues" evidence="2">
    <location>
        <begin position="1251"/>
        <end position="1263"/>
    </location>
</feature>
<comment type="caution">
    <text evidence="5">The sequence shown here is derived from an EMBL/GenBank/DDBJ whole genome shotgun (WGS) entry which is preliminary data.</text>
</comment>
<sequence>MVISALATVLLAVAVTYVQGADSDVERVRNPFVSKVDLGPLMSNQNVGNSIGRSITPGFQRDSTFASNPSGCLSCTHGNGGSRTFGVDHFNAPKTTSTRREYRKEQKFVNGQPVYDFHHEKQYQDGQLVHEDRHETGEDDVGVSAPIAGFHDQRGLGRNSFQRNSQASSFNNYQSGSLDMNRHGSNGYITPQTSSTRREFRKEQKFVNGQPVYAQQHERQFEDGRLIHEERKELDENDFGVSPGIASNIGQESYLSSSKQSSSAVQSTDIGSAEVTGADFHADTSRLRQKLQEQMRTFRTKPRISTVGTSERSESRSESRYVNGQPVYARNEEQRYRDGDLVHSNVEEKGAADFGNSHLINSAAHGRYATRGSGSHQENQRQYQQSVSGSQLYPTSGSQERTNSAREQSQEQSSTSYRPSYTPRRTPISTQQSSQQSSTSYRPSYTPSRSTVYSEETQRQESSSNSGYRPRVISTNIREENQQEETSSSASSYPGYRPAGSSAYGQHNVPNRPNRNDYESQSSSESRDSTLSSHSNSRPHNRRTDSSFQSNYEETSQNSQVGQTYGSSSGSSYRPRGSSTTYREESQNQESATYPASRPSSSNLDTSVTVEGEDISLSSSYQAPGVSPSRSANGDKPAIYDHSYFARNEAERRRAGARYGSRDVYNGPRQVDLDLSETNGLNEHLIGTGRYNTQESYDGSSQYGTGSSYDRSHGSSSYGSSSYDSSYGSSSSASESDTNFDVSTVSNVNDNNIETEYDDTYDGTDDDYESHDEEYVYGNTNSGSSYYEDENNNRLNKERYDISPYDGIEGIPRVDNEVETSYNSHDSHSQPEPVDYHNYDEEEQVTGSPTYAYDNQDVSSRPQGYPQTSEAPSSSHYNYPSYNQEVVPSEDRYQSSYNYSNNEVQQSSYPAVPYEGHDSSNTYYQESQEQSSISSGAQLVPVVPASSSSHSSSRTNEERRENIYDSGAYGQGISITSPHTKTRRTELRTNKKYVNGQLVGLTFYERVYENGILVSENKTERGRDELTQEELQQYGISMAEFDQPIYNQGGSYSQKQEVTQKRKFVNGQQIYDLHHERQYEDGSLVHENRTEKDEDEFGAIRHGSSGYAVGSITDTNQVAQSQHRNQQALAGTVAHSYEDRQVTDDHIVNAVPHYTSRREEVRTQQKFVNGQPVYDLQHEKKYVDGKLIHENKTELTEDELRIRFGHRDALQDILTGQTLSTARDRNYGSYGNYGSTTSEQSQSGSTQSRSFITGGSSDQSVSGGASDLGYGGHQSQPSYSGSSAYDSSSTYGSSGYGTGSGSQTSNGGAHTTVLDLGSAGSDSSAYGRGSQTAGGAVLSVGSGVQGGQSSYSGTSSYENESRSTSVGGGSNFDSSNLAGSSYDSNSYEASQMGTSLLSGHSSAGSGGARTVTLDLGSSSSLGLGDQLLGSGGHQSQSSTYESGSSYGSSNLAGSGRAHDAQQSSYGSSSSFENSQMGTSLLSGYSSAGSGGARTVTLGLGSSSQGHGDHLVGSGGHQSQSSTYESGSSYGSSNLAGSGRAHDDQQSSYGSSSSFETSQMGTSLLDGHSSAGSGGARTVTLDLGSSSLGHRDHLVGSGGHQSQSSTYESGSSYGSSSSSSGSSGCISCVVSSGGGFGASASGLPGANSHSQGHQMSKEEHYENGDLVHGQESERDFENGQLVREQSRQYGGRNAQQPSSAARTSRVSSSSSYGSSSQSSYGDASGVGVKTRVRGSNTGTCANNPCENGGTCIAGLRGALCVCTFGFKGKTCGEPYCPTRFCRYKGVCSIEDGGHICSCREGHTGARCATRTRRHASKHRRRHASNP</sequence>
<feature type="region of interest" description="Disordered" evidence="2">
    <location>
        <begin position="177"/>
        <end position="197"/>
    </location>
</feature>
<feature type="compositionally biased region" description="Polar residues" evidence="2">
    <location>
        <begin position="616"/>
        <end position="632"/>
    </location>
</feature>
<feature type="compositionally biased region" description="Low complexity" evidence="2">
    <location>
        <begin position="1273"/>
        <end position="1293"/>
    </location>
</feature>
<keyword evidence="1" id="KW-1015">Disulfide bond</keyword>
<dbReference type="SUPFAM" id="SSF57196">
    <property type="entry name" value="EGF/Laminin"/>
    <property type="match status" value="1"/>
</dbReference>
<protein>
    <recommendedName>
        <fullName evidence="4">EGF-like domain-containing protein</fullName>
    </recommendedName>
</protein>
<feature type="non-terminal residue" evidence="5">
    <location>
        <position position="1825"/>
    </location>
</feature>
<feature type="compositionally biased region" description="Low complexity" evidence="2">
    <location>
        <begin position="1333"/>
        <end position="1357"/>
    </location>
</feature>
<dbReference type="PROSITE" id="PS01186">
    <property type="entry name" value="EGF_2"/>
    <property type="match status" value="1"/>
</dbReference>
<evidence type="ECO:0000256" key="2">
    <source>
        <dbReference type="SAM" id="MobiDB-lite"/>
    </source>
</evidence>
<feature type="compositionally biased region" description="Low complexity" evidence="2">
    <location>
        <begin position="919"/>
        <end position="935"/>
    </location>
</feature>
<keyword evidence="3" id="KW-0732">Signal</keyword>
<dbReference type="EMBL" id="CAXKWB010013752">
    <property type="protein sequence ID" value="CAL4108410.1"/>
    <property type="molecule type" value="Genomic_DNA"/>
</dbReference>
<comment type="caution">
    <text evidence="1">Lacks conserved residue(s) required for the propagation of feature annotation.</text>
</comment>
<feature type="compositionally biased region" description="Polar residues" evidence="2">
    <location>
        <begin position="588"/>
        <end position="609"/>
    </location>
</feature>
<feature type="region of interest" description="Disordered" evidence="2">
    <location>
        <begin position="1223"/>
        <end position="1372"/>
    </location>
</feature>
<name>A0AAV2R3S9_MEGNR</name>
<feature type="compositionally biased region" description="Low complexity" evidence="2">
    <location>
        <begin position="520"/>
        <end position="538"/>
    </location>
</feature>
<keyword evidence="1" id="KW-0245">EGF-like domain</keyword>
<dbReference type="Gene3D" id="2.10.25.10">
    <property type="entry name" value="Laminin"/>
    <property type="match status" value="1"/>
</dbReference>
<dbReference type="CDD" id="cd00054">
    <property type="entry name" value="EGF_CA"/>
    <property type="match status" value="2"/>
</dbReference>
<evidence type="ECO:0000313" key="6">
    <source>
        <dbReference type="Proteomes" id="UP001497623"/>
    </source>
</evidence>
<feature type="region of interest" description="Disordered" evidence="2">
    <location>
        <begin position="906"/>
        <end position="984"/>
    </location>
</feature>
<feature type="compositionally biased region" description="Polar residues" evidence="2">
    <location>
        <begin position="546"/>
        <end position="563"/>
    </location>
</feature>
<feature type="compositionally biased region" description="Low complexity" evidence="2">
    <location>
        <begin position="1235"/>
        <end position="1250"/>
    </location>
</feature>
<feature type="compositionally biased region" description="Polar residues" evidence="2">
    <location>
        <begin position="503"/>
        <end position="513"/>
    </location>
</feature>
<feature type="domain" description="EGF-like" evidence="4">
    <location>
        <begin position="1772"/>
        <end position="1807"/>
    </location>
</feature>
<feature type="region of interest" description="Disordered" evidence="2">
    <location>
        <begin position="296"/>
        <end position="336"/>
    </location>
</feature>
<feature type="region of interest" description="Disordered" evidence="2">
    <location>
        <begin position="689"/>
        <end position="790"/>
    </location>
</feature>
<dbReference type="PROSITE" id="PS00022">
    <property type="entry name" value="EGF_1"/>
    <property type="match status" value="2"/>
</dbReference>
<feature type="compositionally biased region" description="Low complexity" evidence="2">
    <location>
        <begin position="1601"/>
        <end position="1620"/>
    </location>
</feature>
<dbReference type="Pfam" id="PF00008">
    <property type="entry name" value="EGF"/>
    <property type="match status" value="1"/>
</dbReference>
<dbReference type="Proteomes" id="UP001497623">
    <property type="component" value="Unassembled WGS sequence"/>
</dbReference>
<feature type="compositionally biased region" description="Low complexity" evidence="2">
    <location>
        <begin position="1545"/>
        <end position="1558"/>
    </location>
</feature>
<dbReference type="InterPro" id="IPR000742">
    <property type="entry name" value="EGF"/>
</dbReference>
<keyword evidence="6" id="KW-1185">Reference proteome</keyword>
<feature type="compositionally biased region" description="Polar residues" evidence="2">
    <location>
        <begin position="452"/>
        <end position="467"/>
    </location>
</feature>
<feature type="region of interest" description="Disordered" evidence="2">
    <location>
        <begin position="1424"/>
        <end position="1472"/>
    </location>
</feature>
<feature type="compositionally biased region" description="Low complexity" evidence="2">
    <location>
        <begin position="1697"/>
        <end position="1725"/>
    </location>
</feature>
<gene>
    <name evidence="5" type="ORF">MNOR_LOCUS18883</name>
</gene>
<feature type="region of interest" description="Disordered" evidence="2">
    <location>
        <begin position="368"/>
        <end position="638"/>
    </location>
</feature>
<feature type="signal peptide" evidence="3">
    <location>
        <begin position="1"/>
        <end position="20"/>
    </location>
</feature>
<feature type="compositionally biased region" description="Low complexity" evidence="2">
    <location>
        <begin position="706"/>
        <end position="752"/>
    </location>
</feature>
<feature type="compositionally biased region" description="Low complexity" evidence="2">
    <location>
        <begin position="872"/>
        <end position="882"/>
    </location>
</feature>
<feature type="compositionally biased region" description="Polar residues" evidence="2">
    <location>
        <begin position="690"/>
        <end position="705"/>
    </location>
</feature>
<feature type="domain" description="EGF-like" evidence="4">
    <location>
        <begin position="1735"/>
        <end position="1771"/>
    </location>
</feature>
<feature type="disulfide bond" evidence="1">
    <location>
        <begin position="1797"/>
        <end position="1806"/>
    </location>
</feature>
<feature type="compositionally biased region" description="Polar residues" evidence="2">
    <location>
        <begin position="177"/>
        <end position="195"/>
    </location>
</feature>
<feature type="region of interest" description="Disordered" evidence="2">
    <location>
        <begin position="1685"/>
        <end position="1727"/>
    </location>
</feature>
<evidence type="ECO:0000259" key="4">
    <source>
        <dbReference type="PROSITE" id="PS50026"/>
    </source>
</evidence>
<proteinExistence type="predicted"/>
<evidence type="ECO:0000256" key="1">
    <source>
        <dbReference type="PROSITE-ProRule" id="PRU00076"/>
    </source>
</evidence>
<feature type="region of interest" description="Disordered" evidence="2">
    <location>
        <begin position="849"/>
        <end position="882"/>
    </location>
</feature>